<dbReference type="EMBL" id="GL377304">
    <property type="protein sequence ID" value="EFI99566.1"/>
    <property type="molecule type" value="Genomic_DNA"/>
</dbReference>
<evidence type="ECO:0000313" key="1">
    <source>
        <dbReference type="EMBL" id="EFI99566.1"/>
    </source>
</evidence>
<organism evidence="2">
    <name type="scientific">Schizophyllum commune (strain H4-8 / FGSC 9210)</name>
    <name type="common">Split gill fungus</name>
    <dbReference type="NCBI Taxonomy" id="578458"/>
    <lineage>
        <taxon>Eukaryota</taxon>
        <taxon>Fungi</taxon>
        <taxon>Dikarya</taxon>
        <taxon>Basidiomycota</taxon>
        <taxon>Agaricomycotina</taxon>
        <taxon>Agaricomycetes</taxon>
        <taxon>Agaricomycetidae</taxon>
        <taxon>Agaricales</taxon>
        <taxon>Schizophyllaceae</taxon>
        <taxon>Schizophyllum</taxon>
    </lineage>
</organism>
<dbReference type="AlphaFoldDB" id="D8Q080"/>
<protein>
    <submittedName>
        <fullName evidence="1">Uncharacterized protein</fullName>
    </submittedName>
</protein>
<dbReference type="OrthoDB" id="10300966at2759"/>
<gene>
    <name evidence="1" type="ORF">SCHCODRAFT_106987</name>
</gene>
<feature type="non-terminal residue" evidence="1">
    <location>
        <position position="479"/>
    </location>
</feature>
<dbReference type="GeneID" id="9585516"/>
<keyword evidence="2" id="KW-1185">Reference proteome</keyword>
<name>D8Q080_SCHCM</name>
<dbReference type="Proteomes" id="UP000007431">
    <property type="component" value="Unassembled WGS sequence"/>
</dbReference>
<dbReference type="KEGG" id="scm:SCHCO_02491818"/>
<dbReference type="InParanoid" id="D8Q080"/>
<sequence length="479" mass="53741">MRTVELITCDDGKRRYISVEVRLAFASINELQSISRIHSAQSNSHTMLLDDESRKDVNISRRYARSLDAFKYLRCDPSTLNPSEIPHSPIITGVPEDLRHLITIFTVQRDVEGIGKDIDKCIQLVWPTLVPWLDFLHPKHRIRNARPSMIPLTDLCSVFGSIYALEDSAAQKKRAESQNLCDLLFDLWLHFDTYHVGESTDVLYCLHMLGDAVTEAMFVAGKDRRWEAEGGTRSEQESICQVSPPYISPVCAPAALSAVRYHPRRLYRKALVQIRLALAEAPESVPTAASIQILALTRLAMEVIPLLKPAHDIICDLVSILRTIASRDDGAYWTTGVALIVATIWVSARDERPIVWALRAGFLPLALGMPETGQKATILEAILGNAYHVRVLRALSLDGQIPAIFPSRPGDNPFTSSDAWLECRVKLMNDAYRDICDNVEYIYDAVLASMLHIARKIANELIGRRTRKTAARERKGHVT</sequence>
<proteinExistence type="predicted"/>
<dbReference type="VEuPathDB" id="FungiDB:SCHCODRAFT_02491818"/>
<reference evidence="1 2" key="1">
    <citation type="journal article" date="2010" name="Nat. Biotechnol.">
        <title>Genome sequence of the model mushroom Schizophyllum commune.</title>
        <authorList>
            <person name="Ohm R.A."/>
            <person name="de Jong J.F."/>
            <person name="Lugones L.G."/>
            <person name="Aerts A."/>
            <person name="Kothe E."/>
            <person name="Stajich J.E."/>
            <person name="de Vries R.P."/>
            <person name="Record E."/>
            <person name="Levasseur A."/>
            <person name="Baker S.E."/>
            <person name="Bartholomew K.A."/>
            <person name="Coutinho P.M."/>
            <person name="Erdmann S."/>
            <person name="Fowler T.J."/>
            <person name="Gathman A.C."/>
            <person name="Lombard V."/>
            <person name="Henrissat B."/>
            <person name="Knabe N."/>
            <person name="Kuees U."/>
            <person name="Lilly W.W."/>
            <person name="Lindquist E."/>
            <person name="Lucas S."/>
            <person name="Magnuson J.K."/>
            <person name="Piumi F."/>
            <person name="Raudaskoski M."/>
            <person name="Salamov A."/>
            <person name="Schmutz J."/>
            <person name="Schwarze F.W.M.R."/>
            <person name="vanKuyk P.A."/>
            <person name="Horton J.S."/>
            <person name="Grigoriev I.V."/>
            <person name="Woesten H.A.B."/>
        </authorList>
    </citation>
    <scope>NUCLEOTIDE SEQUENCE [LARGE SCALE GENOMIC DNA]</scope>
    <source>
        <strain evidence="2">H4-8 / FGSC 9210</strain>
    </source>
</reference>
<accession>D8Q080</accession>
<dbReference type="HOGENOM" id="CLU_570054_0_0_1"/>
<evidence type="ECO:0000313" key="2">
    <source>
        <dbReference type="Proteomes" id="UP000007431"/>
    </source>
</evidence>